<proteinExistence type="inferred from homology"/>
<protein>
    <submittedName>
        <fullName evidence="6">Arylsulfatase A</fullName>
    </submittedName>
</protein>
<dbReference type="Pfam" id="PF00884">
    <property type="entry name" value="Sulfatase"/>
    <property type="match status" value="1"/>
</dbReference>
<comment type="similarity">
    <text evidence="1">Belongs to the sulfatase family.</text>
</comment>
<evidence type="ECO:0000256" key="2">
    <source>
        <dbReference type="ARBA" id="ARBA00022723"/>
    </source>
</evidence>
<evidence type="ECO:0000259" key="5">
    <source>
        <dbReference type="Pfam" id="PF00884"/>
    </source>
</evidence>
<keyword evidence="2" id="KW-0479">Metal-binding</keyword>
<evidence type="ECO:0000313" key="7">
    <source>
        <dbReference type="Proteomes" id="UP000185728"/>
    </source>
</evidence>
<evidence type="ECO:0000256" key="4">
    <source>
        <dbReference type="ARBA" id="ARBA00022837"/>
    </source>
</evidence>
<keyword evidence="3" id="KW-0378">Hydrolase</keyword>
<dbReference type="SUPFAM" id="SSF53649">
    <property type="entry name" value="Alkaline phosphatase-like"/>
    <property type="match status" value="1"/>
</dbReference>
<evidence type="ECO:0000313" key="6">
    <source>
        <dbReference type="EMBL" id="SIS54575.1"/>
    </source>
</evidence>
<dbReference type="Gene3D" id="3.30.1120.10">
    <property type="match status" value="1"/>
</dbReference>
<dbReference type="Proteomes" id="UP000185728">
    <property type="component" value="Unassembled WGS sequence"/>
</dbReference>
<comment type="caution">
    <text evidence="6">The sequence shown here is derived from an EMBL/GenBank/DDBJ whole genome shotgun (WGS) entry which is preliminary data.</text>
</comment>
<feature type="domain" description="Sulfatase N-terminal" evidence="5">
    <location>
        <begin position="44"/>
        <end position="354"/>
    </location>
</feature>
<dbReference type="InterPro" id="IPR050738">
    <property type="entry name" value="Sulfatase"/>
</dbReference>
<keyword evidence="7" id="KW-1185">Reference proteome</keyword>
<dbReference type="EMBL" id="FTOB01000002">
    <property type="protein sequence ID" value="SIS54575.1"/>
    <property type="molecule type" value="Genomic_DNA"/>
</dbReference>
<organism evidence="6 7">
    <name type="scientific">Zobellia uliginosa</name>
    <dbReference type="NCBI Taxonomy" id="143224"/>
    <lineage>
        <taxon>Bacteria</taxon>
        <taxon>Pseudomonadati</taxon>
        <taxon>Bacteroidota</taxon>
        <taxon>Flavobacteriia</taxon>
        <taxon>Flavobacteriales</taxon>
        <taxon>Flavobacteriaceae</taxon>
        <taxon>Zobellia</taxon>
    </lineage>
</organism>
<dbReference type="PROSITE" id="PS00523">
    <property type="entry name" value="SULFATASE_1"/>
    <property type="match status" value="1"/>
</dbReference>
<dbReference type="InterPro" id="IPR024607">
    <property type="entry name" value="Sulfatase_CS"/>
</dbReference>
<evidence type="ECO:0000256" key="1">
    <source>
        <dbReference type="ARBA" id="ARBA00008779"/>
    </source>
</evidence>
<gene>
    <name evidence="6" type="ORF">SAMN05421766_102659</name>
</gene>
<dbReference type="PANTHER" id="PTHR42693">
    <property type="entry name" value="ARYLSULFATASE FAMILY MEMBER"/>
    <property type="match status" value="1"/>
</dbReference>
<dbReference type="PANTHER" id="PTHR42693:SF53">
    <property type="entry name" value="ENDO-4-O-SULFATASE"/>
    <property type="match status" value="1"/>
</dbReference>
<dbReference type="InterPro" id="IPR000917">
    <property type="entry name" value="Sulfatase_N"/>
</dbReference>
<dbReference type="InterPro" id="IPR017850">
    <property type="entry name" value="Alkaline_phosphatase_core_sf"/>
</dbReference>
<sequence>MKDFFTYPEFVRKTTFRKYGFILLNLFIAFLQIGCKNEGKITSPNIILIMADDLGYGELGCYGNMEINTPNLDYLANNGAKFTDFHSNGSVCTPTRAALLTGNYQQRSGMEGIIYVSGPTREVGLNPNQHTIADFLKSEGYVTGVMGKWHLGYNEKFNPTNLGFDEFYGYLSGNVDYHSHFDNSGIYDWWHNLDTLNEEGYSTDLISKHSVEFIEKNKDKPFFLYVPHEAPHVPFQGRTDKAYRFSNNEFTYHGPVEDKKRAYREMVEAMDDGIGMIFKKLRKLEIEDNTLVFFLSDNGAEKFGNNGVLKGTKGSLLEGGHRVPAIAYWKNKISPKITNEVLMSMDLLPTILSIVKAPLAKFDGVNFSEILFSETEVHLEDRPVFWRYKGSKAVRHKDWKLIIKEKDTVLYNLSADLKESKNLYSHNNPVAMKLIQSLKDWENEIGPEDKMITL</sequence>
<dbReference type="Gene3D" id="3.40.720.10">
    <property type="entry name" value="Alkaline Phosphatase, subunit A"/>
    <property type="match status" value="1"/>
</dbReference>
<reference evidence="6 7" key="1">
    <citation type="submission" date="2017-01" db="EMBL/GenBank/DDBJ databases">
        <authorList>
            <person name="Varghese N."/>
            <person name="Submissions S."/>
        </authorList>
    </citation>
    <scope>NUCLEOTIDE SEQUENCE [LARGE SCALE GENOMIC DNA]</scope>
    <source>
        <strain evidence="6 7">DSM 2061</strain>
    </source>
</reference>
<accession>A0ABY1KNR3</accession>
<name>A0ABY1KNR3_9FLAO</name>
<evidence type="ECO:0000256" key="3">
    <source>
        <dbReference type="ARBA" id="ARBA00022801"/>
    </source>
</evidence>
<keyword evidence="4" id="KW-0106">Calcium</keyword>
<dbReference type="RefSeq" id="WP_076454451.1">
    <property type="nucleotide sequence ID" value="NZ_FTOB01000002.1"/>
</dbReference>